<feature type="domain" description="FAS1" evidence="2">
    <location>
        <begin position="133"/>
        <end position="348"/>
    </location>
</feature>
<feature type="domain" description="FAS1" evidence="2">
    <location>
        <begin position="351"/>
        <end position="548"/>
    </location>
</feature>
<dbReference type="InterPro" id="IPR036378">
    <property type="entry name" value="FAS1_dom_sf"/>
</dbReference>
<dbReference type="InterPro" id="IPR050904">
    <property type="entry name" value="Adhesion/Biosynth-related"/>
</dbReference>
<evidence type="ECO:0000313" key="3">
    <source>
        <dbReference type="EMBL" id="KAK1926193.1"/>
    </source>
</evidence>
<dbReference type="GO" id="GO:0016236">
    <property type="term" value="P:macroautophagy"/>
    <property type="evidence" value="ECO:0007669"/>
    <property type="project" value="TreeGrafter"/>
</dbReference>
<dbReference type="PANTHER" id="PTHR10900:SF122">
    <property type="entry name" value="FAS1 DOMAIN-CONTAINING PROTEIN"/>
    <property type="match status" value="1"/>
</dbReference>
<dbReference type="InterPro" id="IPR000782">
    <property type="entry name" value="FAS1_domain"/>
</dbReference>
<dbReference type="SUPFAM" id="SSF82153">
    <property type="entry name" value="FAS1 domain"/>
    <property type="match status" value="2"/>
</dbReference>
<reference evidence="3" key="1">
    <citation type="submission" date="2023-02" db="EMBL/GenBank/DDBJ databases">
        <title>Identification and recombinant expression of a fungal hydrolase from Papiliotrema laurentii that hydrolyzes apple cutin and clears colloidal polyester polyurethane.</title>
        <authorList>
            <consortium name="DOE Joint Genome Institute"/>
            <person name="Roman V.A."/>
            <person name="Bojanowski C."/>
            <person name="Crable B.R."/>
            <person name="Wagner D.N."/>
            <person name="Hung C.S."/>
            <person name="Nadeau L.J."/>
            <person name="Schratz L."/>
            <person name="Haridas S."/>
            <person name="Pangilinan J."/>
            <person name="Lipzen A."/>
            <person name="Na H."/>
            <person name="Yan M."/>
            <person name="Ng V."/>
            <person name="Grigoriev I.V."/>
            <person name="Spatafora J.W."/>
            <person name="Barlow D."/>
            <person name="Biffinger J."/>
            <person name="Kelley-Loughnane N."/>
            <person name="Varaljay V.A."/>
            <person name="Crookes-Goodson W.J."/>
        </authorList>
    </citation>
    <scope>NUCLEOTIDE SEQUENCE</scope>
    <source>
        <strain evidence="3">5307AH</strain>
    </source>
</reference>
<dbReference type="GO" id="GO:0005615">
    <property type="term" value="C:extracellular space"/>
    <property type="evidence" value="ECO:0007669"/>
    <property type="project" value="TreeGrafter"/>
</dbReference>
<evidence type="ECO:0000259" key="2">
    <source>
        <dbReference type="PROSITE" id="PS50213"/>
    </source>
</evidence>
<dbReference type="Proteomes" id="UP001182556">
    <property type="component" value="Unassembled WGS sequence"/>
</dbReference>
<dbReference type="EMBL" id="JAODAN010000002">
    <property type="protein sequence ID" value="KAK1926193.1"/>
    <property type="molecule type" value="Genomic_DNA"/>
</dbReference>
<feature type="region of interest" description="Disordered" evidence="1">
    <location>
        <begin position="180"/>
        <end position="215"/>
    </location>
</feature>
<proteinExistence type="predicted"/>
<dbReference type="Gene3D" id="2.30.180.10">
    <property type="entry name" value="FAS1 domain"/>
    <property type="match status" value="3"/>
</dbReference>
<organism evidence="3 4">
    <name type="scientific">Papiliotrema laurentii</name>
    <name type="common">Cryptococcus laurentii</name>
    <dbReference type="NCBI Taxonomy" id="5418"/>
    <lineage>
        <taxon>Eukaryota</taxon>
        <taxon>Fungi</taxon>
        <taxon>Dikarya</taxon>
        <taxon>Basidiomycota</taxon>
        <taxon>Agaricomycotina</taxon>
        <taxon>Tremellomycetes</taxon>
        <taxon>Tremellales</taxon>
        <taxon>Rhynchogastremaceae</taxon>
        <taxon>Papiliotrema</taxon>
    </lineage>
</organism>
<dbReference type="Pfam" id="PF02469">
    <property type="entry name" value="Fasciclin"/>
    <property type="match status" value="2"/>
</dbReference>
<accession>A0AAD9FU78</accession>
<keyword evidence="4" id="KW-1185">Reference proteome</keyword>
<sequence>MREGGHRRRWKESVSCNSRPSNSSYSAKRQQHGRDTAVERYIARALTCIEVNPCLCFALPSVSTKTVRMKYATLFTLLPLAVAAPAVDKSVPELSLRDWTSIQSGFVDRVWSGLSEWSWNKAEEVIGVKGDESKTVYQQLKEDEQFSKIVKAIDFAEVKDKFDDPKVDFTFFAPNDDALKPPPGFPHHRHGHHGDHDHHGHHGHHGHHDHDHDDDHDSLIAAFEQNPSLDAVVSFLDSDAFWALDEKHDGDDDDDKKKKRREIFRYIVKKVLEYHVLPHPMTAAELAENSTVATACKADDGSFAGLHRRIKIEKQLVPPSIYINFYARVIDADKKASNGIIHVINHPLIPPASLFDTFYQFPDFFSTLTQSVYGLHAKEYLDWHYDREHSKPGKPVFTGEPLETVFAPTNAAFHALPRGLKLFLFSPFGEHALAKTLMYHAVPHTLLLSELYVETKHKHHDHHGKHGKHGHHDEHEAEVEYFDDPSFHKEFDVHTVLPNSTLHIVIDKTKVLPVEGAVKTTIKVNGQLVLAVDVPARNGAFHVSDRQTPRAPSPPP</sequence>
<name>A0AAD9FU78_PAPLA</name>
<dbReference type="GO" id="GO:0000329">
    <property type="term" value="C:fungal-type vacuole membrane"/>
    <property type="evidence" value="ECO:0007669"/>
    <property type="project" value="TreeGrafter"/>
</dbReference>
<protein>
    <recommendedName>
        <fullName evidence="2">FAS1 domain-containing protein</fullName>
    </recommendedName>
</protein>
<feature type="region of interest" description="Disordered" evidence="1">
    <location>
        <begin position="1"/>
        <end position="31"/>
    </location>
</feature>
<comment type="caution">
    <text evidence="3">The sequence shown here is derived from an EMBL/GenBank/DDBJ whole genome shotgun (WGS) entry which is preliminary data.</text>
</comment>
<feature type="compositionally biased region" description="Basic residues" evidence="1">
    <location>
        <begin position="1"/>
        <end position="10"/>
    </location>
</feature>
<dbReference type="PANTHER" id="PTHR10900">
    <property type="entry name" value="PERIOSTIN-RELATED"/>
    <property type="match status" value="1"/>
</dbReference>
<evidence type="ECO:0000256" key="1">
    <source>
        <dbReference type="SAM" id="MobiDB-lite"/>
    </source>
</evidence>
<feature type="compositionally biased region" description="Low complexity" evidence="1">
    <location>
        <begin position="13"/>
        <end position="26"/>
    </location>
</feature>
<gene>
    <name evidence="3" type="ORF">DB88DRAFT_153703</name>
</gene>
<evidence type="ECO:0000313" key="4">
    <source>
        <dbReference type="Proteomes" id="UP001182556"/>
    </source>
</evidence>
<dbReference type="SMART" id="SM00554">
    <property type="entry name" value="FAS1"/>
    <property type="match status" value="2"/>
</dbReference>
<feature type="compositionally biased region" description="Basic residues" evidence="1">
    <location>
        <begin position="186"/>
        <end position="207"/>
    </location>
</feature>
<dbReference type="AlphaFoldDB" id="A0AAD9FU78"/>
<dbReference type="PROSITE" id="PS50213">
    <property type="entry name" value="FAS1"/>
    <property type="match status" value="2"/>
</dbReference>